<evidence type="ECO:0000313" key="1">
    <source>
        <dbReference type="EMBL" id="AGH31482.1"/>
    </source>
</evidence>
<dbReference type="PROSITE" id="PS51257">
    <property type="entry name" value="PROKAR_LIPOPROTEIN"/>
    <property type="match status" value="1"/>
</dbReference>
<gene>
    <name evidence="1" type="ORF">LOKG_00046</name>
</gene>
<proteinExistence type="predicted"/>
<dbReference type="Proteomes" id="UP000201389">
    <property type="component" value="Segment"/>
</dbReference>
<dbReference type="KEGG" id="vg:15011515"/>
<dbReference type="EMBL" id="HQ632859">
    <property type="protein sequence ID" value="AGH31482.1"/>
    <property type="molecule type" value="Genomic_DNA"/>
</dbReference>
<dbReference type="RefSeq" id="YP_007674942.1">
    <property type="nucleotide sequence ID" value="NC_020853.1"/>
</dbReference>
<evidence type="ECO:0000313" key="2">
    <source>
        <dbReference type="Proteomes" id="UP000201389"/>
    </source>
</evidence>
<organism evidence="1 2">
    <name type="scientific">Loktanella phage pCB2051-A</name>
    <dbReference type="NCBI Taxonomy" id="754044"/>
    <lineage>
        <taxon>Viruses</taxon>
        <taxon>Duplodnaviria</taxon>
        <taxon>Heunggongvirae</taxon>
        <taxon>Uroviricota</taxon>
        <taxon>Caudoviricetes</taxon>
        <taxon>Casjensviridae</taxon>
        <taxon>Broinstvirus</taxon>
        <taxon>Broinstvirus pCB2051A</taxon>
    </lineage>
</organism>
<accession>M4R183</accession>
<dbReference type="GeneID" id="15011515"/>
<protein>
    <submittedName>
        <fullName evidence="1">Uncharacterized protein</fullName>
    </submittedName>
</protein>
<sequence>MNFYPKSPSRTSLALCLMILSAGCGTSSNLQVQAERPDLPPLPDRIVQGCPDIPITGDAITDLVKHRQGYAGCKSLQREGVDFYSDLMFGIEGAEP</sequence>
<reference evidence="1 2" key="1">
    <citation type="submission" date="2010-10" db="EMBL/GenBank/DDBJ databases">
        <title>The Genome Sequence of Loktanella phage pCB2051-A.</title>
        <authorList>
            <consortium name="The Broad Institute Genome Sequencing Platform"/>
            <person name="Henn M.R."/>
            <person name="Buchan A."/>
            <person name="Levin J."/>
            <person name="Malboeuf C."/>
            <person name="Casali M."/>
            <person name="Russ C."/>
            <person name="Lennon N."/>
            <person name="Chapman S.B."/>
            <person name="Erlich R."/>
            <person name="Young S.K."/>
            <person name="Yandava C."/>
            <person name="Zeng Q."/>
            <person name="Alvarado L."/>
            <person name="Anderson S."/>
            <person name="Berlin A."/>
            <person name="Chen Z."/>
            <person name="Freedman E."/>
            <person name="Gellesch M."/>
            <person name="Goldberg J."/>
            <person name="Green L."/>
            <person name="Griggs A."/>
            <person name="Gujja S."/>
            <person name="Heilman E.R."/>
            <person name="Heiman D."/>
            <person name="Hollinger A."/>
            <person name="Howarth C."/>
            <person name="Larson L."/>
            <person name="Mehta T."/>
            <person name="Pearson M."/>
            <person name="Roberts A."/>
            <person name="Ryan E."/>
            <person name="Saif S."/>
            <person name="Shea T."/>
            <person name="Shenoy N."/>
            <person name="Sisk P."/>
            <person name="Stolte C."/>
            <person name="Sykes S."/>
            <person name="White J."/>
            <person name="Haas B."/>
            <person name="Nusbaum C."/>
            <person name="Birren B."/>
        </authorList>
    </citation>
    <scope>NUCLEOTIDE SEQUENCE [LARGE SCALE GENOMIC DNA]</scope>
    <source>
        <strain evidence="2">pCB2051-A</strain>
    </source>
</reference>
<name>M4R183_9CAUD</name>
<keyword evidence="2" id="KW-1185">Reference proteome</keyword>